<dbReference type="GO" id="GO:0046165">
    <property type="term" value="P:alcohol biosynthetic process"/>
    <property type="evidence" value="ECO:0007669"/>
    <property type="project" value="UniProtKB-ARBA"/>
</dbReference>
<keyword evidence="2" id="KW-0479">Metal-binding</keyword>
<dbReference type="GO" id="GO:0004659">
    <property type="term" value="F:prenyltransferase activity"/>
    <property type="evidence" value="ECO:0007669"/>
    <property type="project" value="InterPro"/>
</dbReference>
<evidence type="ECO:0000256" key="3">
    <source>
        <dbReference type="ARBA" id="ARBA00022842"/>
    </source>
</evidence>
<dbReference type="GO" id="GO:0043386">
    <property type="term" value="P:mycotoxin biosynthetic process"/>
    <property type="evidence" value="ECO:0007669"/>
    <property type="project" value="UniProtKB-ARBA"/>
</dbReference>
<dbReference type="GO" id="GO:0046872">
    <property type="term" value="F:metal ion binding"/>
    <property type="evidence" value="ECO:0007669"/>
    <property type="project" value="UniProtKB-KW"/>
</dbReference>
<accession>A0A1D9QBG9</accession>
<dbReference type="PROSITE" id="PS00723">
    <property type="entry name" value="POLYPRENYL_SYNTHASE_1"/>
    <property type="match status" value="1"/>
</dbReference>
<dbReference type="InterPro" id="IPR033749">
    <property type="entry name" value="Polyprenyl_synt_CS"/>
</dbReference>
<gene>
    <name evidence="4" type="ORF">sscle_09g070460</name>
</gene>
<dbReference type="GO" id="GO:0008299">
    <property type="term" value="P:isoprenoid biosynthetic process"/>
    <property type="evidence" value="ECO:0007669"/>
    <property type="project" value="InterPro"/>
</dbReference>
<evidence type="ECO:0000313" key="4">
    <source>
        <dbReference type="EMBL" id="APA12276.1"/>
    </source>
</evidence>
<evidence type="ECO:0000313" key="5">
    <source>
        <dbReference type="Proteomes" id="UP000177798"/>
    </source>
</evidence>
<dbReference type="PANTHER" id="PTHR12001:SF44">
    <property type="entry name" value="GERANYLGERANYL PYROPHOSPHATE SYNTHASE"/>
    <property type="match status" value="1"/>
</dbReference>
<reference evidence="5" key="1">
    <citation type="journal article" date="2017" name="Genome Biol. Evol.">
        <title>The complete genome sequence of the phytopathogenic fungus Sclerotinia sclerotiorum reveals insights into the genome architecture of broad host range pathogens.</title>
        <authorList>
            <person name="Derbyshire M."/>
            <person name="Denton-Giles M."/>
            <person name="Hegedus D."/>
            <person name="Seifbarghy S."/>
            <person name="Rollins J."/>
            <person name="van Kan J."/>
            <person name="Seidl M.F."/>
            <person name="Faino L."/>
            <person name="Mbengue M."/>
            <person name="Navaud O."/>
            <person name="Raffaele S."/>
            <person name="Hammond-Kosack K."/>
            <person name="Heard S."/>
            <person name="Oliver R."/>
        </authorList>
    </citation>
    <scope>NUCLEOTIDE SEQUENCE [LARGE SCALE GENOMIC DNA]</scope>
    <source>
        <strain evidence="5">ATCC 18683 / 1980 / Ss-1</strain>
    </source>
</reference>
<evidence type="ECO:0000256" key="2">
    <source>
        <dbReference type="ARBA" id="ARBA00022723"/>
    </source>
</evidence>
<dbReference type="Pfam" id="PF19086">
    <property type="entry name" value="Terpene_syn_C_2"/>
    <property type="match status" value="1"/>
</dbReference>
<name>A0A1D9QBG9_SCLS1</name>
<dbReference type="OrthoDB" id="6921389at2759"/>
<proteinExistence type="predicted"/>
<protein>
    <submittedName>
        <fullName evidence="4">Uncharacterized protein</fullName>
    </submittedName>
</protein>
<sequence>MAEPNGIYNPDNDLELVEYLYSKPVDAEKYCRDDYFSHLTPRISIDEEATDQGCIDCENDFKAAGAHYLTVGSRDPISGNWIALMFPEIRPDRLRSISYLMELGALYDDLIENAASAEQYDQINHSTADYMTGKSDSENGNSMVKAMKARAVLQVLELDEVRGKLVIEKYARFVNVSHEARSEFKTLDEYMDLRAVDLGMLCFWETYKFGADIFLTAEENKSVELLEKLVSKSVTLLNDYFSWDKEYANYIRRENPQPLVNCVQLFMNWRSVDVFEAKKLVREEIFLNEERFCRTRAEYVLKHSPGPQLRRWLKLLEYCIAGNALWHTTTMRYREWKLPSSANQISKCILDEDQNLVDAHGAIADEKTVTQSVEDNSDVLLTRKEPVYTVFSSDTMNSAYSSSSILSEVSEVISENTGSICQPNGIEKKIKNSRTLPNSSHQSLNADSTVILDKTTAEHTRDRSISCRNSELSLNDSVAQKSDFNLASELALPRLDNQFVREPYNYLASLPSKGVRDDLIDGLNNWFFVPRGALTTIRELIKTLNNVSLMLDDIEDETTIRRGYPATHVVFGVSQTLNSVNYMYVECLRLALSLSRRSVECFIREMQHLHIGQSYDLHWTHHCQAPTNDEYNKHAEDKTGGLFRMAAEMMLIEGRKNRDISVEALMTLFGRYYQIQDDYKDLLPAVSNTPSCTDLDQGNFSLPIIHAIRRQSEKGSTELLSILQSRAKTGGISAEMKKLVLSRLEEAGSLEFTKTTLRKLHSGLKKNLNGLEENAGVNWILRLLLHRLKL</sequence>
<dbReference type="InterPro" id="IPR008949">
    <property type="entry name" value="Isoprenoid_synthase_dom_sf"/>
</dbReference>
<dbReference type="EMBL" id="CP017822">
    <property type="protein sequence ID" value="APA12276.1"/>
    <property type="molecule type" value="Genomic_DNA"/>
</dbReference>
<evidence type="ECO:0000256" key="1">
    <source>
        <dbReference type="ARBA" id="ARBA00022679"/>
    </source>
</evidence>
<dbReference type="Proteomes" id="UP000177798">
    <property type="component" value="Chromosome 9"/>
</dbReference>
<dbReference type="VEuPathDB" id="FungiDB:sscle_09g070460"/>
<dbReference type="PANTHER" id="PTHR12001">
    <property type="entry name" value="GERANYLGERANYL PYROPHOSPHATE SYNTHASE"/>
    <property type="match status" value="1"/>
</dbReference>
<keyword evidence="1" id="KW-0808">Transferase</keyword>
<dbReference type="Pfam" id="PF00348">
    <property type="entry name" value="polyprenyl_synt"/>
    <property type="match status" value="1"/>
</dbReference>
<organism evidence="4 5">
    <name type="scientific">Sclerotinia sclerotiorum (strain ATCC 18683 / 1980 / Ss-1)</name>
    <name type="common">White mold</name>
    <name type="synonym">Whetzelinia sclerotiorum</name>
    <dbReference type="NCBI Taxonomy" id="665079"/>
    <lineage>
        <taxon>Eukaryota</taxon>
        <taxon>Fungi</taxon>
        <taxon>Dikarya</taxon>
        <taxon>Ascomycota</taxon>
        <taxon>Pezizomycotina</taxon>
        <taxon>Leotiomycetes</taxon>
        <taxon>Helotiales</taxon>
        <taxon>Sclerotiniaceae</taxon>
        <taxon>Sclerotinia</taxon>
    </lineage>
</organism>
<dbReference type="InterPro" id="IPR000092">
    <property type="entry name" value="Polyprenyl_synt"/>
</dbReference>
<dbReference type="Gene3D" id="1.10.600.10">
    <property type="entry name" value="Farnesyl Diphosphate Synthase"/>
    <property type="match status" value="2"/>
</dbReference>
<keyword evidence="3" id="KW-0460">Magnesium</keyword>
<dbReference type="AlphaFoldDB" id="A0A1D9QBG9"/>
<dbReference type="SUPFAM" id="SSF48576">
    <property type="entry name" value="Terpenoid synthases"/>
    <property type="match status" value="2"/>
</dbReference>